<keyword evidence="2" id="KW-1185">Reference proteome</keyword>
<dbReference type="EMBL" id="QPFP01000092">
    <property type="protein sequence ID" value="TEB22379.1"/>
    <property type="molecule type" value="Genomic_DNA"/>
</dbReference>
<name>A0A4Y7SMA4_COPMI</name>
<protein>
    <submittedName>
        <fullName evidence="1">Uncharacterized protein</fullName>
    </submittedName>
</protein>
<dbReference type="Proteomes" id="UP000298030">
    <property type="component" value="Unassembled WGS sequence"/>
</dbReference>
<evidence type="ECO:0000313" key="2">
    <source>
        <dbReference type="Proteomes" id="UP000298030"/>
    </source>
</evidence>
<accession>A0A4Y7SMA4</accession>
<organism evidence="1 2">
    <name type="scientific">Coprinellus micaceus</name>
    <name type="common">Glistening ink-cap mushroom</name>
    <name type="synonym">Coprinus micaceus</name>
    <dbReference type="NCBI Taxonomy" id="71717"/>
    <lineage>
        <taxon>Eukaryota</taxon>
        <taxon>Fungi</taxon>
        <taxon>Dikarya</taxon>
        <taxon>Basidiomycota</taxon>
        <taxon>Agaricomycotina</taxon>
        <taxon>Agaricomycetes</taxon>
        <taxon>Agaricomycetidae</taxon>
        <taxon>Agaricales</taxon>
        <taxon>Agaricineae</taxon>
        <taxon>Psathyrellaceae</taxon>
        <taxon>Coprinellus</taxon>
    </lineage>
</organism>
<sequence length="161" mass="17804">MLALEISPLLPTLLPPPHIPSENKAIHFLAKREYPWMRPSVQVKRGQNLVKGGHTEILLHNRLRIYGDSLFCPCCKLLGRSSCGRCKWYEASSSLYLSGCRVLAHTFISASRACILPSPFLSSPPPPPLPPLLSSSSPLSSIAVYSPPLSVFTFYDLDFLL</sequence>
<gene>
    <name evidence="1" type="ORF">FA13DRAFT_1513925</name>
</gene>
<evidence type="ECO:0000313" key="1">
    <source>
        <dbReference type="EMBL" id="TEB22379.1"/>
    </source>
</evidence>
<proteinExistence type="predicted"/>
<dbReference type="AlphaFoldDB" id="A0A4Y7SMA4"/>
<reference evidence="1 2" key="1">
    <citation type="journal article" date="2019" name="Nat. Ecol. Evol.">
        <title>Megaphylogeny resolves global patterns of mushroom evolution.</title>
        <authorList>
            <person name="Varga T."/>
            <person name="Krizsan K."/>
            <person name="Foldi C."/>
            <person name="Dima B."/>
            <person name="Sanchez-Garcia M."/>
            <person name="Sanchez-Ramirez S."/>
            <person name="Szollosi G.J."/>
            <person name="Szarkandi J.G."/>
            <person name="Papp V."/>
            <person name="Albert L."/>
            <person name="Andreopoulos W."/>
            <person name="Angelini C."/>
            <person name="Antonin V."/>
            <person name="Barry K.W."/>
            <person name="Bougher N.L."/>
            <person name="Buchanan P."/>
            <person name="Buyck B."/>
            <person name="Bense V."/>
            <person name="Catcheside P."/>
            <person name="Chovatia M."/>
            <person name="Cooper J."/>
            <person name="Damon W."/>
            <person name="Desjardin D."/>
            <person name="Finy P."/>
            <person name="Geml J."/>
            <person name="Haridas S."/>
            <person name="Hughes K."/>
            <person name="Justo A."/>
            <person name="Karasinski D."/>
            <person name="Kautmanova I."/>
            <person name="Kiss B."/>
            <person name="Kocsube S."/>
            <person name="Kotiranta H."/>
            <person name="LaButti K.M."/>
            <person name="Lechner B.E."/>
            <person name="Liimatainen K."/>
            <person name="Lipzen A."/>
            <person name="Lukacs Z."/>
            <person name="Mihaltcheva S."/>
            <person name="Morgado L.N."/>
            <person name="Niskanen T."/>
            <person name="Noordeloos M.E."/>
            <person name="Ohm R.A."/>
            <person name="Ortiz-Santana B."/>
            <person name="Ovrebo C."/>
            <person name="Racz N."/>
            <person name="Riley R."/>
            <person name="Savchenko A."/>
            <person name="Shiryaev A."/>
            <person name="Soop K."/>
            <person name="Spirin V."/>
            <person name="Szebenyi C."/>
            <person name="Tomsovsky M."/>
            <person name="Tulloss R.E."/>
            <person name="Uehling J."/>
            <person name="Grigoriev I.V."/>
            <person name="Vagvolgyi C."/>
            <person name="Papp T."/>
            <person name="Martin F.M."/>
            <person name="Miettinen O."/>
            <person name="Hibbett D.S."/>
            <person name="Nagy L.G."/>
        </authorList>
    </citation>
    <scope>NUCLEOTIDE SEQUENCE [LARGE SCALE GENOMIC DNA]</scope>
    <source>
        <strain evidence="1 2">FP101781</strain>
    </source>
</reference>
<comment type="caution">
    <text evidence="1">The sequence shown here is derived from an EMBL/GenBank/DDBJ whole genome shotgun (WGS) entry which is preliminary data.</text>
</comment>